<keyword evidence="2" id="KW-0378">Hydrolase</keyword>
<dbReference type="EMBL" id="DSMU01000189">
    <property type="protein sequence ID" value="HEL65619.1"/>
    <property type="molecule type" value="Genomic_DNA"/>
</dbReference>
<accession>A0A7C2IQN1</accession>
<dbReference type="GO" id="GO:0005829">
    <property type="term" value="C:cytosol"/>
    <property type="evidence" value="ECO:0007669"/>
    <property type="project" value="TreeGrafter"/>
</dbReference>
<protein>
    <submittedName>
        <fullName evidence="4">TatD family deoxyribonuclease</fullName>
    </submittedName>
</protein>
<proteinExistence type="predicted"/>
<feature type="binding site" evidence="3">
    <location>
        <position position="9"/>
    </location>
    <ligand>
        <name>a divalent metal cation</name>
        <dbReference type="ChEBI" id="CHEBI:60240"/>
        <label>1</label>
    </ligand>
</feature>
<dbReference type="InterPro" id="IPR032466">
    <property type="entry name" value="Metal_Hydrolase"/>
</dbReference>
<evidence type="ECO:0000256" key="1">
    <source>
        <dbReference type="ARBA" id="ARBA00022723"/>
    </source>
</evidence>
<feature type="binding site" evidence="3">
    <location>
        <position position="153"/>
    </location>
    <ligand>
        <name>a divalent metal cation</name>
        <dbReference type="ChEBI" id="CHEBI:60240"/>
        <label>2</label>
    </ligand>
</feature>
<dbReference type="GO" id="GO:0004536">
    <property type="term" value="F:DNA nuclease activity"/>
    <property type="evidence" value="ECO:0007669"/>
    <property type="project" value="InterPro"/>
</dbReference>
<dbReference type="CDD" id="cd01310">
    <property type="entry name" value="TatD_DNAse"/>
    <property type="match status" value="1"/>
</dbReference>
<gene>
    <name evidence="4" type="ORF">ENQ34_02920</name>
</gene>
<evidence type="ECO:0000313" key="4">
    <source>
        <dbReference type="EMBL" id="HEL65619.1"/>
    </source>
</evidence>
<dbReference type="Gene3D" id="3.20.20.140">
    <property type="entry name" value="Metal-dependent hydrolases"/>
    <property type="match status" value="1"/>
</dbReference>
<dbReference type="GO" id="GO:0016788">
    <property type="term" value="F:hydrolase activity, acting on ester bonds"/>
    <property type="evidence" value="ECO:0007669"/>
    <property type="project" value="InterPro"/>
</dbReference>
<evidence type="ECO:0000256" key="3">
    <source>
        <dbReference type="PIRSR" id="PIRSR005902-1"/>
    </source>
</evidence>
<dbReference type="PANTHER" id="PTHR46124:SF2">
    <property type="entry name" value="D-AMINOACYL-TRNA DEACYLASE"/>
    <property type="match status" value="1"/>
</dbReference>
<sequence>MQLTDTHCHLDDQRFDADRVAVVDRARVAGVTRIITVGYDIASSRRGVDLAGSLPGVFAVVGVHPHDAVAAPPDYVEQLRELAREPRVVAVGEIGLDFYRDLSPRPVQREVFAAQLCLAREFGLPVVVHCREAHGEVYEILKREAAGLAGVMHCFSGGWEEAKRFLALGFYISIAGPVTFPQSSKLGEVARRVPLDRLLLETDAPYLTPVPHRGKRNEPAYLVHTAQKVAEIRGMSLEEIAEATTESAARLFRLEGL</sequence>
<feature type="binding site" evidence="3">
    <location>
        <position position="93"/>
    </location>
    <ligand>
        <name>a divalent metal cation</name>
        <dbReference type="ChEBI" id="CHEBI:60240"/>
        <label>1</label>
    </ligand>
</feature>
<reference evidence="4" key="1">
    <citation type="journal article" date="2020" name="mSystems">
        <title>Genome- and Community-Level Interaction Insights into Carbon Utilization and Element Cycling Functions of Hydrothermarchaeota in Hydrothermal Sediment.</title>
        <authorList>
            <person name="Zhou Z."/>
            <person name="Liu Y."/>
            <person name="Xu W."/>
            <person name="Pan J."/>
            <person name="Luo Z.H."/>
            <person name="Li M."/>
        </authorList>
    </citation>
    <scope>NUCLEOTIDE SEQUENCE [LARGE SCALE GENOMIC DNA]</scope>
    <source>
        <strain evidence="4">SpSt-300</strain>
    </source>
</reference>
<feature type="binding site" evidence="3">
    <location>
        <position position="203"/>
    </location>
    <ligand>
        <name>a divalent metal cation</name>
        <dbReference type="ChEBI" id="CHEBI:60240"/>
        <label>1</label>
    </ligand>
</feature>
<organism evidence="4">
    <name type="scientific">Ammonifex degensii</name>
    <dbReference type="NCBI Taxonomy" id="42838"/>
    <lineage>
        <taxon>Bacteria</taxon>
        <taxon>Bacillati</taxon>
        <taxon>Bacillota</taxon>
        <taxon>Clostridia</taxon>
        <taxon>Thermoanaerobacterales</taxon>
        <taxon>Thermoanaerobacteraceae</taxon>
        <taxon>Ammonifex</taxon>
    </lineage>
</organism>
<dbReference type="PANTHER" id="PTHR46124">
    <property type="entry name" value="D-AMINOACYL-TRNA DEACYLASE"/>
    <property type="match status" value="1"/>
</dbReference>
<dbReference type="FunFam" id="3.20.20.140:FF:000005">
    <property type="entry name" value="TatD family hydrolase"/>
    <property type="match status" value="1"/>
</dbReference>
<dbReference type="PROSITE" id="PS01091">
    <property type="entry name" value="TATD_3"/>
    <property type="match status" value="1"/>
</dbReference>
<dbReference type="PIRSF" id="PIRSF005902">
    <property type="entry name" value="DNase_TatD"/>
    <property type="match status" value="1"/>
</dbReference>
<dbReference type="InterPro" id="IPR015991">
    <property type="entry name" value="TatD/YcfH-like"/>
</dbReference>
<comment type="caution">
    <text evidence="4">The sequence shown here is derived from an EMBL/GenBank/DDBJ whole genome shotgun (WGS) entry which is preliminary data.</text>
</comment>
<dbReference type="InterPro" id="IPR001130">
    <property type="entry name" value="TatD-like"/>
</dbReference>
<keyword evidence="1 3" id="KW-0479">Metal-binding</keyword>
<dbReference type="InterPro" id="IPR018228">
    <property type="entry name" value="DNase_TatD-rel_CS"/>
</dbReference>
<feature type="binding site" evidence="3">
    <location>
        <position position="129"/>
    </location>
    <ligand>
        <name>a divalent metal cation</name>
        <dbReference type="ChEBI" id="CHEBI:60240"/>
        <label>2</label>
    </ligand>
</feature>
<feature type="binding site" evidence="3">
    <location>
        <position position="7"/>
    </location>
    <ligand>
        <name>a divalent metal cation</name>
        <dbReference type="ChEBI" id="CHEBI:60240"/>
        <label>1</label>
    </ligand>
</feature>
<dbReference type="GO" id="GO:0046872">
    <property type="term" value="F:metal ion binding"/>
    <property type="evidence" value="ECO:0007669"/>
    <property type="project" value="UniProtKB-KW"/>
</dbReference>
<name>A0A7C2IQN1_9THEO</name>
<dbReference type="NCBIfam" id="TIGR00010">
    <property type="entry name" value="YchF/TatD family DNA exonuclease"/>
    <property type="match status" value="1"/>
</dbReference>
<evidence type="ECO:0000256" key="2">
    <source>
        <dbReference type="ARBA" id="ARBA00022801"/>
    </source>
</evidence>
<dbReference type="SUPFAM" id="SSF51556">
    <property type="entry name" value="Metallo-dependent hydrolases"/>
    <property type="match status" value="1"/>
</dbReference>
<dbReference type="Pfam" id="PF01026">
    <property type="entry name" value="TatD_DNase"/>
    <property type="match status" value="1"/>
</dbReference>
<dbReference type="AlphaFoldDB" id="A0A7C2IQN1"/>